<name>A0A4S2MN32_9PEZI</name>
<dbReference type="InterPro" id="IPR011333">
    <property type="entry name" value="SKP1/BTB/POZ_sf"/>
</dbReference>
<evidence type="ECO:0000313" key="1">
    <source>
        <dbReference type="EMBL" id="TGZ76589.1"/>
    </source>
</evidence>
<dbReference type="AlphaFoldDB" id="A0A4S2MN32"/>
<sequence>MASSETLAREGNERLLKGLSKLFLSPSNADVTIFSGTSKLPAHLAILSIHTDYFQRNLTKTPARMSAFTPASSCACSAAGEDGDDTETDDGHDAPLGISGRPYVELHDYESAIVTRMLQWCYISTYPALWEDMDESNNHTQVPCLSENCRVLDAEGRYEARQLMLHLGVYGIAQHVGIRGLQIAAAAKFKARLKTGPFSTDASNNHYFGLSKSNSPWVDEVAHKVAEILLKSCSGWGPEWQFLFERGGEFAAQVVRRMVEMNKPLASAKDGEISDARLVVEMSKKVDEFDKRLRTLEESVCTFSLCHQCGRKVDFLGPCGTAKLEDDE</sequence>
<keyword evidence="2" id="KW-1185">Reference proteome</keyword>
<accession>A0A4S2MN32</accession>
<protein>
    <submittedName>
        <fullName evidence="1">Uncharacterized protein</fullName>
    </submittedName>
</protein>
<dbReference type="Gene3D" id="3.30.710.10">
    <property type="entry name" value="Potassium Channel Kv1.1, Chain A"/>
    <property type="match status" value="1"/>
</dbReference>
<dbReference type="InParanoid" id="A0A4S2MN32"/>
<proteinExistence type="predicted"/>
<evidence type="ECO:0000313" key="2">
    <source>
        <dbReference type="Proteomes" id="UP000298138"/>
    </source>
</evidence>
<gene>
    <name evidence="1" type="ORF">EX30DRAFT_375351</name>
</gene>
<dbReference type="SUPFAM" id="SSF54695">
    <property type="entry name" value="POZ domain"/>
    <property type="match status" value="1"/>
</dbReference>
<organism evidence="1 2">
    <name type="scientific">Ascodesmis nigricans</name>
    <dbReference type="NCBI Taxonomy" id="341454"/>
    <lineage>
        <taxon>Eukaryota</taxon>
        <taxon>Fungi</taxon>
        <taxon>Dikarya</taxon>
        <taxon>Ascomycota</taxon>
        <taxon>Pezizomycotina</taxon>
        <taxon>Pezizomycetes</taxon>
        <taxon>Pezizales</taxon>
        <taxon>Ascodesmidaceae</taxon>
        <taxon>Ascodesmis</taxon>
    </lineage>
</organism>
<dbReference type="Proteomes" id="UP000298138">
    <property type="component" value="Unassembled WGS sequence"/>
</dbReference>
<dbReference type="EMBL" id="ML220172">
    <property type="protein sequence ID" value="TGZ76589.1"/>
    <property type="molecule type" value="Genomic_DNA"/>
</dbReference>
<dbReference type="OrthoDB" id="6359816at2759"/>
<reference evidence="1 2" key="1">
    <citation type="submission" date="2019-04" db="EMBL/GenBank/DDBJ databases">
        <title>Comparative genomics and transcriptomics to analyze fruiting body development in filamentous ascomycetes.</title>
        <authorList>
            <consortium name="DOE Joint Genome Institute"/>
            <person name="Lutkenhaus R."/>
            <person name="Traeger S."/>
            <person name="Breuer J."/>
            <person name="Kuo A."/>
            <person name="Lipzen A."/>
            <person name="Pangilinan J."/>
            <person name="Dilworth D."/>
            <person name="Sandor L."/>
            <person name="Poggeler S."/>
            <person name="Barry K."/>
            <person name="Grigoriev I.V."/>
            <person name="Nowrousian M."/>
        </authorList>
    </citation>
    <scope>NUCLEOTIDE SEQUENCE [LARGE SCALE GENOMIC DNA]</scope>
    <source>
        <strain evidence="1 2">CBS 389.68</strain>
    </source>
</reference>